<dbReference type="SMART" id="SM00245">
    <property type="entry name" value="TSPc"/>
    <property type="match status" value="1"/>
</dbReference>
<dbReference type="CDD" id="cd07563">
    <property type="entry name" value="Peptidase_S41_IRBP"/>
    <property type="match status" value="1"/>
</dbReference>
<keyword evidence="4" id="KW-1185">Reference proteome</keyword>
<reference evidence="3" key="1">
    <citation type="submission" date="2023-07" db="EMBL/GenBank/DDBJ databases">
        <title>Two novel species in the genus Flavivirga.</title>
        <authorList>
            <person name="Kwon K."/>
        </authorList>
    </citation>
    <scope>NUCLEOTIDE SEQUENCE</scope>
    <source>
        <strain evidence="3">KCTC 52353</strain>
    </source>
</reference>
<evidence type="ECO:0000256" key="1">
    <source>
        <dbReference type="SAM" id="SignalP"/>
    </source>
</evidence>
<feature type="domain" description="Tail specific protease" evidence="2">
    <location>
        <begin position="84"/>
        <end position="299"/>
    </location>
</feature>
<dbReference type="Pfam" id="PF03572">
    <property type="entry name" value="Peptidase_S41"/>
    <property type="match status" value="1"/>
</dbReference>
<name>A0ABT8W5X8_9FLAO</name>
<feature type="signal peptide" evidence="1">
    <location>
        <begin position="1"/>
        <end position="21"/>
    </location>
</feature>
<dbReference type="PANTHER" id="PTHR11261">
    <property type="entry name" value="INTERPHOTORECEPTOR RETINOID-BINDING PROTEIN"/>
    <property type="match status" value="1"/>
</dbReference>
<protein>
    <submittedName>
        <fullName evidence="3">S41 family peptidase</fullName>
    </submittedName>
</protein>
<dbReference type="Gene3D" id="3.30.750.44">
    <property type="match status" value="1"/>
</dbReference>
<dbReference type="SUPFAM" id="SSF52096">
    <property type="entry name" value="ClpP/crotonase"/>
    <property type="match status" value="1"/>
</dbReference>
<gene>
    <name evidence="3" type="ORF">Q4Q35_01775</name>
</gene>
<dbReference type="Gene3D" id="3.90.226.10">
    <property type="entry name" value="2-enoyl-CoA Hydratase, Chain A, domain 1"/>
    <property type="match status" value="1"/>
</dbReference>
<proteinExistence type="predicted"/>
<evidence type="ECO:0000313" key="3">
    <source>
        <dbReference type="EMBL" id="MDO5968524.1"/>
    </source>
</evidence>
<keyword evidence="1" id="KW-0732">Signal</keyword>
<organism evidence="3 4">
    <name type="scientific">Flavivirga aquimarina</name>
    <dbReference type="NCBI Taxonomy" id="2027862"/>
    <lineage>
        <taxon>Bacteria</taxon>
        <taxon>Pseudomonadati</taxon>
        <taxon>Bacteroidota</taxon>
        <taxon>Flavobacteriia</taxon>
        <taxon>Flavobacteriales</taxon>
        <taxon>Flavobacteriaceae</taxon>
        <taxon>Flavivirga</taxon>
    </lineage>
</organism>
<feature type="chain" id="PRO_5047021109" evidence="1">
    <location>
        <begin position="22"/>
        <end position="356"/>
    </location>
</feature>
<evidence type="ECO:0000313" key="4">
    <source>
        <dbReference type="Proteomes" id="UP001176883"/>
    </source>
</evidence>
<comment type="caution">
    <text evidence="3">The sequence shown here is derived from an EMBL/GenBank/DDBJ whole genome shotgun (WGS) entry which is preliminary data.</text>
</comment>
<dbReference type="InterPro" id="IPR029045">
    <property type="entry name" value="ClpP/crotonase-like_dom_sf"/>
</dbReference>
<dbReference type="RefSeq" id="WP_303276205.1">
    <property type="nucleotide sequence ID" value="NZ_JAUOEK010000036.1"/>
</dbReference>
<evidence type="ECO:0000259" key="2">
    <source>
        <dbReference type="SMART" id="SM00245"/>
    </source>
</evidence>
<dbReference type="EMBL" id="JAUOEK010000036">
    <property type="protein sequence ID" value="MDO5968524.1"/>
    <property type="molecule type" value="Genomic_DNA"/>
</dbReference>
<dbReference type="Proteomes" id="UP001176883">
    <property type="component" value="Unassembled WGS sequence"/>
</dbReference>
<sequence>MKFKNTLAIILITATPFLFFAQNKTDYRKIIDTLINKTTRYYIFPEAAKSLKNELSNLPENGFADLSKKQFADTITSIMATKGKDKHFALLYRPNFLKNVDSKKDQQKLFDEINRRWNFGFETVKRLPGNIGYIEYTGFAEPNSSKETLAAAMNFLANTNSLILDVRNNRGGDEGMLLLLCSYFFDKKEILSKVYYRYNNKTILSKTKKKVLGKKYLNKPVYILTNKNSFSAAESISYHLQNRGIATIVGETTSGAANPVDMFVINNEFLFFVPNGNVSDIKTNTNWEHTGVKPNYQIPEIKALEKAQIVALENIIKNKIITELTTEEINQRLEDLRYKIKNYTQQSCPMKSTSQF</sequence>
<dbReference type="PANTHER" id="PTHR11261:SF3">
    <property type="entry name" value="RETINOL-BINDING PROTEIN 3"/>
    <property type="match status" value="1"/>
</dbReference>
<accession>A0ABT8W5X8</accession>
<dbReference type="InterPro" id="IPR005151">
    <property type="entry name" value="Tail-specific_protease"/>
</dbReference>